<sequence>MGQSSKPGPSPVTLGEGIAKGDECCLALYPSPQDGILTAICVLSVNKDPVSHKPPMVQQTHCLLPESGEAHSCSKLYGFTPAVSLRAHQTHSDSCFPRRIITGHCLIHPALLVFGSRAQGPRYHQGLTLHFSTWRNRTGHHWNWRMVRGTSPHPHFNLMYYRMMTYITSVFKDVMGQRIDLECHVALCTTPHL</sequence>
<dbReference type="EMBL" id="VSRR010044383">
    <property type="protein sequence ID" value="MPC76853.1"/>
    <property type="molecule type" value="Genomic_DNA"/>
</dbReference>
<proteinExistence type="predicted"/>
<organism evidence="1 2">
    <name type="scientific">Portunus trituberculatus</name>
    <name type="common">Swimming crab</name>
    <name type="synonym">Neptunus trituberculatus</name>
    <dbReference type="NCBI Taxonomy" id="210409"/>
    <lineage>
        <taxon>Eukaryota</taxon>
        <taxon>Metazoa</taxon>
        <taxon>Ecdysozoa</taxon>
        <taxon>Arthropoda</taxon>
        <taxon>Crustacea</taxon>
        <taxon>Multicrustacea</taxon>
        <taxon>Malacostraca</taxon>
        <taxon>Eumalacostraca</taxon>
        <taxon>Eucarida</taxon>
        <taxon>Decapoda</taxon>
        <taxon>Pleocyemata</taxon>
        <taxon>Brachyura</taxon>
        <taxon>Eubrachyura</taxon>
        <taxon>Portunoidea</taxon>
        <taxon>Portunidae</taxon>
        <taxon>Portuninae</taxon>
        <taxon>Portunus</taxon>
    </lineage>
</organism>
<evidence type="ECO:0000313" key="2">
    <source>
        <dbReference type="Proteomes" id="UP000324222"/>
    </source>
</evidence>
<evidence type="ECO:0008006" key="3">
    <source>
        <dbReference type="Google" id="ProtNLM"/>
    </source>
</evidence>
<reference evidence="1 2" key="1">
    <citation type="submission" date="2019-05" db="EMBL/GenBank/DDBJ databases">
        <title>Another draft genome of Portunus trituberculatus and its Hox gene families provides insights of decapod evolution.</title>
        <authorList>
            <person name="Jeong J.-H."/>
            <person name="Song I."/>
            <person name="Kim S."/>
            <person name="Choi T."/>
            <person name="Kim D."/>
            <person name="Ryu S."/>
            <person name="Kim W."/>
        </authorList>
    </citation>
    <scope>NUCLEOTIDE SEQUENCE [LARGE SCALE GENOMIC DNA]</scope>
    <source>
        <tissue evidence="1">Muscle</tissue>
    </source>
</reference>
<gene>
    <name evidence="1" type="ORF">E2C01_071287</name>
</gene>
<comment type="caution">
    <text evidence="1">The sequence shown here is derived from an EMBL/GenBank/DDBJ whole genome shotgun (WGS) entry which is preliminary data.</text>
</comment>
<dbReference type="AlphaFoldDB" id="A0A5B7I3L2"/>
<protein>
    <recommendedName>
        <fullName evidence="3">ZP domain-containing protein</fullName>
    </recommendedName>
</protein>
<evidence type="ECO:0000313" key="1">
    <source>
        <dbReference type="EMBL" id="MPC76853.1"/>
    </source>
</evidence>
<dbReference type="Proteomes" id="UP000324222">
    <property type="component" value="Unassembled WGS sequence"/>
</dbReference>
<keyword evidence="2" id="KW-1185">Reference proteome</keyword>
<name>A0A5B7I3L2_PORTR</name>
<accession>A0A5B7I3L2</accession>